<dbReference type="InterPro" id="IPR001296">
    <property type="entry name" value="Glyco_trans_1"/>
</dbReference>
<name>A0ABN0YJD4_9BACL</name>
<evidence type="ECO:0000313" key="6">
    <source>
        <dbReference type="EMBL" id="GAA0397542.1"/>
    </source>
</evidence>
<evidence type="ECO:0000256" key="1">
    <source>
        <dbReference type="ARBA" id="ARBA00009481"/>
    </source>
</evidence>
<feature type="compositionally biased region" description="Low complexity" evidence="4">
    <location>
        <begin position="414"/>
        <end position="426"/>
    </location>
</feature>
<evidence type="ECO:0000256" key="4">
    <source>
        <dbReference type="SAM" id="MobiDB-lite"/>
    </source>
</evidence>
<keyword evidence="2" id="KW-0328">Glycosyltransferase</keyword>
<evidence type="ECO:0000256" key="2">
    <source>
        <dbReference type="ARBA" id="ARBA00022676"/>
    </source>
</evidence>
<dbReference type="EMBL" id="BAAACX010000013">
    <property type="protein sequence ID" value="GAA0397542.1"/>
    <property type="molecule type" value="Genomic_DNA"/>
</dbReference>
<protein>
    <recommendedName>
        <fullName evidence="5">Glycosyl transferase family 1 domain-containing protein</fullName>
    </recommendedName>
</protein>
<dbReference type="SUPFAM" id="SSF53756">
    <property type="entry name" value="UDP-Glycosyltransferase/glycogen phosphorylase"/>
    <property type="match status" value="1"/>
</dbReference>
<feature type="compositionally biased region" description="Basic residues" evidence="4">
    <location>
        <begin position="434"/>
        <end position="485"/>
    </location>
</feature>
<dbReference type="CDD" id="cd03801">
    <property type="entry name" value="GT4_PimA-like"/>
    <property type="match status" value="1"/>
</dbReference>
<comment type="similarity">
    <text evidence="1">Belongs to the glycosyltransferase group 1 family. Glycosyltransferase 4 subfamily.</text>
</comment>
<organism evidence="6 7">
    <name type="scientific">Paenibacillus motobuensis</name>
    <dbReference type="NCBI Taxonomy" id="295324"/>
    <lineage>
        <taxon>Bacteria</taxon>
        <taxon>Bacillati</taxon>
        <taxon>Bacillota</taxon>
        <taxon>Bacilli</taxon>
        <taxon>Bacillales</taxon>
        <taxon>Paenibacillaceae</taxon>
        <taxon>Paenibacillus</taxon>
    </lineage>
</organism>
<keyword evidence="3" id="KW-0808">Transferase</keyword>
<dbReference type="Proteomes" id="UP001500340">
    <property type="component" value="Unassembled WGS sequence"/>
</dbReference>
<dbReference type="PANTHER" id="PTHR12526">
    <property type="entry name" value="GLYCOSYLTRANSFERASE"/>
    <property type="match status" value="1"/>
</dbReference>
<dbReference type="RefSeq" id="WP_343862571.1">
    <property type="nucleotide sequence ID" value="NZ_BAAACX010000013.1"/>
</dbReference>
<gene>
    <name evidence="6" type="ORF">GCM10008933_30110</name>
</gene>
<evidence type="ECO:0000313" key="7">
    <source>
        <dbReference type="Proteomes" id="UP001500340"/>
    </source>
</evidence>
<feature type="region of interest" description="Disordered" evidence="4">
    <location>
        <begin position="414"/>
        <end position="485"/>
    </location>
</feature>
<evidence type="ECO:0000259" key="5">
    <source>
        <dbReference type="Pfam" id="PF00534"/>
    </source>
</evidence>
<sequence length="485" mass="54131">MSDKKKLMLFSHVCNSRNITGAEKLLLFLARTFSSYFDCTIVMPGEGRLTQLANEAGIRTIIHEFPLMYGIFTPYEGLIQDIQAYIQSPGCRVAITLLQDERPDYVFVNTCVNAMPAIAAKSLAIPVIWHITEVIIDTAYIQHAINTIDQYSDLIICISNSAMTPFLPYRIEDKLALLYPSWNQDDLNSSEWQSWRWQKRMKWGISANEKLIGYISSFLTPEKGADHFIRAATLIGAAHPETRFVIIGGELDKEFFRKLRHLVTYSGIKNRFLFVDHEQNIEAAYCAMDIVIIPGLIREGFGLTAMEAMIFGKPVVAYASGGLEEILTSVGSGCFLAPPGNEAELVHKARQLLETPDLAEQVGRNNQYGAVAVFGRGAHDERVQEIIGRIQGLSRNPIPLPFSSVPTSTVPQSAVAPVESAVSPSVGRTQGKVGYKHRSVSGRRRKRKAGAKSRSRRKTAKRSSQRSTRRKSSRRRRGIRKSGQN</sequence>
<evidence type="ECO:0000256" key="3">
    <source>
        <dbReference type="ARBA" id="ARBA00022679"/>
    </source>
</evidence>
<keyword evidence="7" id="KW-1185">Reference proteome</keyword>
<feature type="domain" description="Glycosyl transferase family 1" evidence="5">
    <location>
        <begin position="197"/>
        <end position="366"/>
    </location>
</feature>
<dbReference type="Pfam" id="PF00534">
    <property type="entry name" value="Glycos_transf_1"/>
    <property type="match status" value="1"/>
</dbReference>
<accession>A0ABN0YJD4</accession>
<reference evidence="6 7" key="1">
    <citation type="journal article" date="2019" name="Int. J. Syst. Evol. Microbiol.">
        <title>The Global Catalogue of Microorganisms (GCM) 10K type strain sequencing project: providing services to taxonomists for standard genome sequencing and annotation.</title>
        <authorList>
            <consortium name="The Broad Institute Genomics Platform"/>
            <consortium name="The Broad Institute Genome Sequencing Center for Infectious Disease"/>
            <person name="Wu L."/>
            <person name="Ma J."/>
        </authorList>
    </citation>
    <scope>NUCLEOTIDE SEQUENCE [LARGE SCALE GENOMIC DNA]</scope>
    <source>
        <strain evidence="6 7">JCM 12774</strain>
    </source>
</reference>
<dbReference type="PANTHER" id="PTHR12526:SF640">
    <property type="entry name" value="COLANIC ACID BIOSYNTHESIS GLYCOSYLTRANSFERASE WCAL-RELATED"/>
    <property type="match status" value="1"/>
</dbReference>
<comment type="caution">
    <text evidence="6">The sequence shown here is derived from an EMBL/GenBank/DDBJ whole genome shotgun (WGS) entry which is preliminary data.</text>
</comment>
<dbReference type="Gene3D" id="3.40.50.2000">
    <property type="entry name" value="Glycogen Phosphorylase B"/>
    <property type="match status" value="2"/>
</dbReference>
<proteinExistence type="inferred from homology"/>